<protein>
    <recommendedName>
        <fullName evidence="4">Secreted protein</fullName>
    </recommendedName>
</protein>
<feature type="signal peptide" evidence="1">
    <location>
        <begin position="1"/>
        <end position="19"/>
    </location>
</feature>
<gene>
    <name evidence="2" type="ORF">QBC46DRAFT_370485</name>
</gene>
<evidence type="ECO:0000313" key="3">
    <source>
        <dbReference type="Proteomes" id="UP001303473"/>
    </source>
</evidence>
<proteinExistence type="predicted"/>
<comment type="caution">
    <text evidence="2">The sequence shown here is derived from an EMBL/GenBank/DDBJ whole genome shotgun (WGS) entry which is preliminary data.</text>
</comment>
<dbReference type="AlphaFoldDB" id="A0AAN6SAL9"/>
<reference evidence="3" key="1">
    <citation type="journal article" date="2023" name="Mol. Phylogenet. Evol.">
        <title>Genome-scale phylogeny and comparative genomics of the fungal order Sordariales.</title>
        <authorList>
            <person name="Hensen N."/>
            <person name="Bonometti L."/>
            <person name="Westerberg I."/>
            <person name="Brannstrom I.O."/>
            <person name="Guillou S."/>
            <person name="Cros-Aarteil S."/>
            <person name="Calhoun S."/>
            <person name="Haridas S."/>
            <person name="Kuo A."/>
            <person name="Mondo S."/>
            <person name="Pangilinan J."/>
            <person name="Riley R."/>
            <person name="LaButti K."/>
            <person name="Andreopoulos B."/>
            <person name="Lipzen A."/>
            <person name="Chen C."/>
            <person name="Yan M."/>
            <person name="Daum C."/>
            <person name="Ng V."/>
            <person name="Clum A."/>
            <person name="Steindorff A."/>
            <person name="Ohm R.A."/>
            <person name="Martin F."/>
            <person name="Silar P."/>
            <person name="Natvig D.O."/>
            <person name="Lalanne C."/>
            <person name="Gautier V."/>
            <person name="Ament-Velasquez S.L."/>
            <person name="Kruys A."/>
            <person name="Hutchinson M.I."/>
            <person name="Powell A.J."/>
            <person name="Barry K."/>
            <person name="Miller A.N."/>
            <person name="Grigoriev I.V."/>
            <person name="Debuchy R."/>
            <person name="Gladieux P."/>
            <person name="Hiltunen Thoren M."/>
            <person name="Johannesson H."/>
        </authorList>
    </citation>
    <scope>NUCLEOTIDE SEQUENCE [LARGE SCALE GENOMIC DNA]</scope>
    <source>
        <strain evidence="3">CBS 340.73</strain>
    </source>
</reference>
<feature type="non-terminal residue" evidence="2">
    <location>
        <position position="74"/>
    </location>
</feature>
<dbReference type="Proteomes" id="UP001303473">
    <property type="component" value="Unassembled WGS sequence"/>
</dbReference>
<feature type="chain" id="PRO_5042974021" description="Secreted protein" evidence="1">
    <location>
        <begin position="20"/>
        <end position="74"/>
    </location>
</feature>
<evidence type="ECO:0000256" key="1">
    <source>
        <dbReference type="SAM" id="SignalP"/>
    </source>
</evidence>
<evidence type="ECO:0008006" key="4">
    <source>
        <dbReference type="Google" id="ProtNLM"/>
    </source>
</evidence>
<dbReference type="EMBL" id="MU853753">
    <property type="protein sequence ID" value="KAK3945981.1"/>
    <property type="molecule type" value="Genomic_DNA"/>
</dbReference>
<keyword evidence="1" id="KW-0732">Signal</keyword>
<organism evidence="2 3">
    <name type="scientific">Diplogelasinospora grovesii</name>
    <dbReference type="NCBI Taxonomy" id="303347"/>
    <lineage>
        <taxon>Eukaryota</taxon>
        <taxon>Fungi</taxon>
        <taxon>Dikarya</taxon>
        <taxon>Ascomycota</taxon>
        <taxon>Pezizomycotina</taxon>
        <taxon>Sordariomycetes</taxon>
        <taxon>Sordariomycetidae</taxon>
        <taxon>Sordariales</taxon>
        <taxon>Diplogelasinosporaceae</taxon>
        <taxon>Diplogelasinospora</taxon>
    </lineage>
</organism>
<sequence length="74" mass="8411">MQFHILLQLSLCLIGTVPGGPYTVRPPTCDFSSHGDASRNSRTVLDAHNRRSSRALPSWDFVMFEIHFAPFFFL</sequence>
<name>A0AAN6SAL9_9PEZI</name>
<accession>A0AAN6SAL9</accession>
<keyword evidence="3" id="KW-1185">Reference proteome</keyword>
<evidence type="ECO:0000313" key="2">
    <source>
        <dbReference type="EMBL" id="KAK3945981.1"/>
    </source>
</evidence>